<evidence type="ECO:0000313" key="1">
    <source>
        <dbReference type="EMBL" id="VYU81792.1"/>
    </source>
</evidence>
<organism evidence="1">
    <name type="scientific">Klebsiella oxytoca</name>
    <dbReference type="NCBI Taxonomy" id="571"/>
    <lineage>
        <taxon>Bacteria</taxon>
        <taxon>Pseudomonadati</taxon>
        <taxon>Pseudomonadota</taxon>
        <taxon>Gammaproteobacteria</taxon>
        <taxon>Enterobacterales</taxon>
        <taxon>Enterobacteriaceae</taxon>
        <taxon>Klebsiella/Raoultella group</taxon>
        <taxon>Klebsiella</taxon>
    </lineage>
</organism>
<sequence>MQPSWQNKKLIIIQAVQLWFTLLLADCADPGRVRFLRFGRRLMTAVKQADLFRVKKKMAGEQGGGKIFLQIETAR</sequence>
<dbReference type="AlphaFoldDB" id="A0A6N3HY26"/>
<accession>A0A6N3HY26</accession>
<gene>
    <name evidence="1" type="ORF">KOLFYP65_01848</name>
</gene>
<proteinExistence type="predicted"/>
<reference evidence="1" key="1">
    <citation type="submission" date="2019-11" db="EMBL/GenBank/DDBJ databases">
        <authorList>
            <person name="Feng L."/>
        </authorList>
    </citation>
    <scope>NUCLEOTIDE SEQUENCE</scope>
    <source>
        <strain evidence="1">KOxytocaLFYP65</strain>
    </source>
</reference>
<protein>
    <submittedName>
        <fullName evidence="1">Uncharacterized protein</fullName>
    </submittedName>
</protein>
<dbReference type="EMBL" id="CACRTM010000044">
    <property type="protein sequence ID" value="VYU81792.1"/>
    <property type="molecule type" value="Genomic_DNA"/>
</dbReference>
<name>A0A6N3HY26_KLEOX</name>